<organism evidence="2 3">
    <name type="scientific">Campylobacter anatolicus</name>
    <dbReference type="NCBI Taxonomy" id="2829105"/>
    <lineage>
        <taxon>Bacteria</taxon>
        <taxon>Pseudomonadati</taxon>
        <taxon>Campylobacterota</taxon>
        <taxon>Epsilonproteobacteria</taxon>
        <taxon>Campylobacterales</taxon>
        <taxon>Campylobacteraceae</taxon>
        <taxon>Campylobacter</taxon>
    </lineage>
</organism>
<dbReference type="InterPro" id="IPR016181">
    <property type="entry name" value="Acyl_CoA_acyltransferase"/>
</dbReference>
<dbReference type="InterPro" id="IPR000182">
    <property type="entry name" value="GNAT_dom"/>
</dbReference>
<sequence>MFENIKIKRVGLDHLEKVEKFLYLQCKCCYQNRIDDKRFSQIKARLKCEIMMARSALFGAFIGDELVGCIFIGEYDKRIKILHDQVCGNVAEISRCYVKAELRRMGIGKALFCKALKFAKNYDYEQLYLHTHYFLPGGFLFWKSVGFDVVLDEKDDWQTVHMQLMLKQNINFYGRKCGGHERI</sequence>
<evidence type="ECO:0000313" key="2">
    <source>
        <dbReference type="EMBL" id="MBR8464644.1"/>
    </source>
</evidence>
<dbReference type="Gene3D" id="3.40.630.30">
    <property type="match status" value="1"/>
</dbReference>
<feature type="domain" description="N-acetyltransferase" evidence="1">
    <location>
        <begin position="5"/>
        <end position="167"/>
    </location>
</feature>
<name>A0ABS5HK42_9BACT</name>
<dbReference type="CDD" id="cd04301">
    <property type="entry name" value="NAT_SF"/>
    <property type="match status" value="1"/>
</dbReference>
<dbReference type="EMBL" id="JAGSSW010000010">
    <property type="protein sequence ID" value="MBR8464644.1"/>
    <property type="molecule type" value="Genomic_DNA"/>
</dbReference>
<evidence type="ECO:0000313" key="3">
    <source>
        <dbReference type="Proteomes" id="UP000682951"/>
    </source>
</evidence>
<protein>
    <submittedName>
        <fullName evidence="2">GNAT family N-acetyltransferase</fullName>
    </submittedName>
</protein>
<dbReference type="PROSITE" id="PS51186">
    <property type="entry name" value="GNAT"/>
    <property type="match status" value="1"/>
</dbReference>
<reference evidence="2 3" key="1">
    <citation type="submission" date="2021-04" db="EMBL/GenBank/DDBJ databases">
        <title>Molecular and phenotypic characterization and identification of bacterial isolates recovered from the Anatolian ground squirrels (Spermophilus xanthoprymnus) and which have the potential to form a new species in the Campylobacter genus.</title>
        <authorList>
            <person name="Aydin F."/>
            <person name="Abay S."/>
            <person name="Kayman T."/>
            <person name="Karakaya E."/>
            <person name="Mustak H.K."/>
            <person name="Mustak I.B."/>
            <person name="Bilgin N."/>
            <person name="Duzler A."/>
            <person name="Sahin O."/>
            <person name="Guran O."/>
            <person name="Saticioglu I.B."/>
        </authorList>
    </citation>
    <scope>NUCLEOTIDE SEQUENCE [LARGE SCALE GENOMIC DNA]</scope>
    <source>
        <strain evidence="3">faydin-G24</strain>
    </source>
</reference>
<accession>A0ABS5HK42</accession>
<comment type="caution">
    <text evidence="2">The sequence shown here is derived from an EMBL/GenBank/DDBJ whole genome shotgun (WGS) entry which is preliminary data.</text>
</comment>
<dbReference type="SUPFAM" id="SSF55729">
    <property type="entry name" value="Acyl-CoA N-acyltransferases (Nat)"/>
    <property type="match status" value="1"/>
</dbReference>
<keyword evidence="3" id="KW-1185">Reference proteome</keyword>
<gene>
    <name evidence="2" type="ORF">KDD93_08740</name>
</gene>
<proteinExistence type="predicted"/>
<dbReference type="Pfam" id="PF00583">
    <property type="entry name" value="Acetyltransf_1"/>
    <property type="match status" value="1"/>
</dbReference>
<dbReference type="RefSeq" id="WP_212142463.1">
    <property type="nucleotide sequence ID" value="NZ_JAGSSW010000010.1"/>
</dbReference>
<dbReference type="Proteomes" id="UP000682951">
    <property type="component" value="Unassembled WGS sequence"/>
</dbReference>
<evidence type="ECO:0000259" key="1">
    <source>
        <dbReference type="PROSITE" id="PS51186"/>
    </source>
</evidence>